<dbReference type="Gene3D" id="3.30.40.10">
    <property type="entry name" value="Zinc/RING finger domain, C3HC4 (zinc finger)"/>
    <property type="match status" value="1"/>
</dbReference>
<protein>
    <submittedName>
        <fullName evidence="8">RING finger protein 222</fullName>
    </submittedName>
</protein>
<reference evidence="8" key="1">
    <citation type="submission" date="2025-08" db="UniProtKB">
        <authorList>
            <consortium name="RefSeq"/>
        </authorList>
    </citation>
    <scope>IDENTIFICATION</scope>
</reference>
<dbReference type="SUPFAM" id="SSF57850">
    <property type="entry name" value="RING/U-box"/>
    <property type="match status" value="1"/>
</dbReference>
<dbReference type="CDD" id="cd16564">
    <property type="entry name" value="RING-HC_RNF222"/>
    <property type="match status" value="1"/>
</dbReference>
<sequence>MPDEEDSKGSSLKECPVCYERLHSIGIAERKLKCGHVFCHDCLVKYLLTNNEEGPIKKSIVCPLCRYVTFLSKKGPSPNSAVKNDQTLEVPLSPTFPPAVGAGNILVIPNSGVLPSESIDTQLDIAVDHSFCSLDSAITQNNFVGGSQIFVISDQGTHTDNEETVSSATTQSRQRQRCRFPMLFLVLLILLFVAILCIVLPWVLLVKKDT</sequence>
<feature type="domain" description="RING-type" evidence="6">
    <location>
        <begin position="15"/>
        <end position="66"/>
    </location>
</feature>
<evidence type="ECO:0000256" key="4">
    <source>
        <dbReference type="PROSITE-ProRule" id="PRU00175"/>
    </source>
</evidence>
<keyword evidence="5" id="KW-1133">Transmembrane helix</keyword>
<evidence type="ECO:0000313" key="7">
    <source>
        <dbReference type="Proteomes" id="UP000515156"/>
    </source>
</evidence>
<name>A0A6P7YG19_9AMPH</name>
<keyword evidence="5" id="KW-0812">Transmembrane</keyword>
<dbReference type="OrthoDB" id="6270329at2759"/>
<dbReference type="FunCoup" id="A0A6P7YG19">
    <property type="interactions" value="1"/>
</dbReference>
<evidence type="ECO:0000256" key="2">
    <source>
        <dbReference type="ARBA" id="ARBA00022771"/>
    </source>
</evidence>
<dbReference type="PANTHER" id="PTHR47095:SF1">
    <property type="entry name" value="RING FINGER PROTEIN 222"/>
    <property type="match status" value="1"/>
</dbReference>
<evidence type="ECO:0000259" key="6">
    <source>
        <dbReference type="PROSITE" id="PS50089"/>
    </source>
</evidence>
<keyword evidence="1" id="KW-0479">Metal-binding</keyword>
<dbReference type="SMART" id="SM00184">
    <property type="entry name" value="RING"/>
    <property type="match status" value="1"/>
</dbReference>
<accession>A0A6P7YG19</accession>
<dbReference type="InterPro" id="IPR042973">
    <property type="entry name" value="RNF222"/>
</dbReference>
<dbReference type="Proteomes" id="UP000515156">
    <property type="component" value="Chromosome 6"/>
</dbReference>
<dbReference type="GeneID" id="115473288"/>
<keyword evidence="7" id="KW-1185">Reference proteome</keyword>
<dbReference type="PROSITE" id="PS50089">
    <property type="entry name" value="ZF_RING_2"/>
    <property type="match status" value="1"/>
</dbReference>
<dbReference type="InterPro" id="IPR017907">
    <property type="entry name" value="Znf_RING_CS"/>
</dbReference>
<gene>
    <name evidence="8" type="primary">RNF222</name>
</gene>
<evidence type="ECO:0000256" key="5">
    <source>
        <dbReference type="SAM" id="Phobius"/>
    </source>
</evidence>
<dbReference type="InParanoid" id="A0A6P7YG19"/>
<proteinExistence type="predicted"/>
<dbReference type="CTD" id="643904"/>
<keyword evidence="3" id="KW-0862">Zinc</keyword>
<dbReference type="GO" id="GO:0008270">
    <property type="term" value="F:zinc ion binding"/>
    <property type="evidence" value="ECO:0007669"/>
    <property type="project" value="UniProtKB-KW"/>
</dbReference>
<dbReference type="Pfam" id="PF13639">
    <property type="entry name" value="zf-RING_2"/>
    <property type="match status" value="1"/>
</dbReference>
<organism evidence="7 8">
    <name type="scientific">Microcaecilia unicolor</name>
    <dbReference type="NCBI Taxonomy" id="1415580"/>
    <lineage>
        <taxon>Eukaryota</taxon>
        <taxon>Metazoa</taxon>
        <taxon>Chordata</taxon>
        <taxon>Craniata</taxon>
        <taxon>Vertebrata</taxon>
        <taxon>Euteleostomi</taxon>
        <taxon>Amphibia</taxon>
        <taxon>Gymnophiona</taxon>
        <taxon>Siphonopidae</taxon>
        <taxon>Microcaecilia</taxon>
    </lineage>
</organism>
<dbReference type="AlphaFoldDB" id="A0A6P7YG19"/>
<dbReference type="KEGG" id="muo:115473288"/>
<dbReference type="RefSeq" id="XP_030063978.1">
    <property type="nucleotide sequence ID" value="XM_030208118.1"/>
</dbReference>
<dbReference type="PANTHER" id="PTHR47095">
    <property type="entry name" value="RING FINGER PROTEIN 222"/>
    <property type="match status" value="1"/>
</dbReference>
<evidence type="ECO:0000313" key="8">
    <source>
        <dbReference type="RefSeq" id="XP_030063978.1"/>
    </source>
</evidence>
<keyword evidence="2 4" id="KW-0863">Zinc-finger</keyword>
<dbReference type="InterPro" id="IPR001841">
    <property type="entry name" value="Znf_RING"/>
</dbReference>
<evidence type="ECO:0000256" key="1">
    <source>
        <dbReference type="ARBA" id="ARBA00022723"/>
    </source>
</evidence>
<evidence type="ECO:0000256" key="3">
    <source>
        <dbReference type="ARBA" id="ARBA00022833"/>
    </source>
</evidence>
<dbReference type="InterPro" id="IPR013083">
    <property type="entry name" value="Znf_RING/FYVE/PHD"/>
</dbReference>
<keyword evidence="5" id="KW-0472">Membrane</keyword>
<feature type="transmembrane region" description="Helical" evidence="5">
    <location>
        <begin position="182"/>
        <end position="204"/>
    </location>
</feature>
<dbReference type="PROSITE" id="PS00518">
    <property type="entry name" value="ZF_RING_1"/>
    <property type="match status" value="1"/>
</dbReference>